<reference evidence="3 4" key="1">
    <citation type="journal article" date="2012" name="PLoS Pathog.">
        <title>Diverse lifestyles and strategies of plant pathogenesis encoded in the genomes of eighteen Dothideomycetes fungi.</title>
        <authorList>
            <person name="Ohm R.A."/>
            <person name="Feau N."/>
            <person name="Henrissat B."/>
            <person name="Schoch C.L."/>
            <person name="Horwitz B.A."/>
            <person name="Barry K.W."/>
            <person name="Condon B.J."/>
            <person name="Copeland A.C."/>
            <person name="Dhillon B."/>
            <person name="Glaser F."/>
            <person name="Hesse C.N."/>
            <person name="Kosti I."/>
            <person name="LaButti K."/>
            <person name="Lindquist E.A."/>
            <person name="Lucas S."/>
            <person name="Salamov A.A."/>
            <person name="Bradshaw R.E."/>
            <person name="Ciuffetti L."/>
            <person name="Hamelin R.C."/>
            <person name="Kema G.H.J."/>
            <person name="Lawrence C."/>
            <person name="Scott J.A."/>
            <person name="Spatafora J.W."/>
            <person name="Turgeon B.G."/>
            <person name="de Wit P.J.G.M."/>
            <person name="Zhong S."/>
            <person name="Goodwin S.B."/>
            <person name="Grigoriev I.V."/>
        </authorList>
    </citation>
    <scope>NUCLEOTIDE SEQUENCE [LARGE SCALE GENOMIC DNA]</scope>
    <source>
        <strain evidence="4">C5 / ATCC 48332 / race O</strain>
    </source>
</reference>
<evidence type="ECO:0008006" key="5">
    <source>
        <dbReference type="Google" id="ProtNLM"/>
    </source>
</evidence>
<dbReference type="Proteomes" id="UP000016936">
    <property type="component" value="Unassembled WGS sequence"/>
</dbReference>
<organism evidence="3 4">
    <name type="scientific">Cochliobolus heterostrophus (strain C5 / ATCC 48332 / race O)</name>
    <name type="common">Southern corn leaf blight fungus</name>
    <name type="synonym">Bipolaris maydis</name>
    <dbReference type="NCBI Taxonomy" id="701091"/>
    <lineage>
        <taxon>Eukaryota</taxon>
        <taxon>Fungi</taxon>
        <taxon>Dikarya</taxon>
        <taxon>Ascomycota</taxon>
        <taxon>Pezizomycotina</taxon>
        <taxon>Dothideomycetes</taxon>
        <taxon>Pleosporomycetidae</taxon>
        <taxon>Pleosporales</taxon>
        <taxon>Pleosporineae</taxon>
        <taxon>Pleosporaceae</taxon>
        <taxon>Bipolaris</taxon>
    </lineage>
</organism>
<gene>
    <name evidence="3" type="ORF">COCHEDRAFT_1206886</name>
</gene>
<keyword evidence="4" id="KW-1185">Reference proteome</keyword>
<feature type="chain" id="PRO_5004027277" description="Secreted protein" evidence="2">
    <location>
        <begin position="25"/>
        <end position="226"/>
    </location>
</feature>
<dbReference type="OrthoDB" id="10420155at2759"/>
<dbReference type="EMBL" id="KB445583">
    <property type="protein sequence ID" value="EMD86897.1"/>
    <property type="molecule type" value="Genomic_DNA"/>
</dbReference>
<keyword evidence="2" id="KW-0732">Signal</keyword>
<dbReference type="AlphaFoldDB" id="M2UG53"/>
<sequence>MHSHGRLLFWLLFCLLCIASACVAILEATHKDEPPGQGSPKGTTNSRPAVVSAAPWCVQAPHLRALLVKISGQGEEAAEPHAHGWSDPACEGCLPPMHDVRRTHVDMAAVPLSKKNLRALPPRCGMLAESAPVPVASLLHLHARPRERPVTSIPQSLRLGSLLPAHQPPRNHVYGYTDDSAWPSACKPLLGPCRRSARFATVGKSQTLRPSSLRIPTQPPSRCLYP</sequence>
<dbReference type="PROSITE" id="PS51257">
    <property type="entry name" value="PROKAR_LIPOPROTEIN"/>
    <property type="match status" value="1"/>
</dbReference>
<evidence type="ECO:0000256" key="1">
    <source>
        <dbReference type="SAM" id="MobiDB-lite"/>
    </source>
</evidence>
<evidence type="ECO:0000313" key="4">
    <source>
        <dbReference type="Proteomes" id="UP000016936"/>
    </source>
</evidence>
<feature type="region of interest" description="Disordered" evidence="1">
    <location>
        <begin position="202"/>
        <end position="226"/>
    </location>
</feature>
<evidence type="ECO:0000313" key="3">
    <source>
        <dbReference type="EMBL" id="EMD86897.1"/>
    </source>
</evidence>
<reference evidence="4" key="2">
    <citation type="journal article" date="2013" name="PLoS Genet.">
        <title>Comparative genome structure, secondary metabolite, and effector coding capacity across Cochliobolus pathogens.</title>
        <authorList>
            <person name="Condon B.J."/>
            <person name="Leng Y."/>
            <person name="Wu D."/>
            <person name="Bushley K.E."/>
            <person name="Ohm R.A."/>
            <person name="Otillar R."/>
            <person name="Martin J."/>
            <person name="Schackwitz W."/>
            <person name="Grimwood J."/>
            <person name="MohdZainudin N."/>
            <person name="Xue C."/>
            <person name="Wang R."/>
            <person name="Manning V.A."/>
            <person name="Dhillon B."/>
            <person name="Tu Z.J."/>
            <person name="Steffenson B.J."/>
            <person name="Salamov A."/>
            <person name="Sun H."/>
            <person name="Lowry S."/>
            <person name="LaButti K."/>
            <person name="Han J."/>
            <person name="Copeland A."/>
            <person name="Lindquist E."/>
            <person name="Barry K."/>
            <person name="Schmutz J."/>
            <person name="Baker S.E."/>
            <person name="Ciuffetti L.M."/>
            <person name="Grigoriev I.V."/>
            <person name="Zhong S."/>
            <person name="Turgeon B.G."/>
        </authorList>
    </citation>
    <scope>NUCLEOTIDE SEQUENCE [LARGE SCALE GENOMIC DNA]</scope>
    <source>
        <strain evidence="4">C5 / ATCC 48332 / race O</strain>
    </source>
</reference>
<protein>
    <recommendedName>
        <fullName evidence="5">Secreted protein</fullName>
    </recommendedName>
</protein>
<name>M2UG53_COCH5</name>
<feature type="signal peptide" evidence="2">
    <location>
        <begin position="1"/>
        <end position="24"/>
    </location>
</feature>
<accession>M2UG53</accession>
<dbReference type="HOGENOM" id="CLU_1224652_0_0_1"/>
<proteinExistence type="predicted"/>
<evidence type="ECO:0000256" key="2">
    <source>
        <dbReference type="SAM" id="SignalP"/>
    </source>
</evidence>